<gene>
    <name evidence="1" type="ORF">DFP95_13040</name>
</gene>
<dbReference type="EMBL" id="QRDY01000030">
    <property type="protein sequence ID" value="RED52833.1"/>
    <property type="molecule type" value="Genomic_DNA"/>
</dbReference>
<dbReference type="OrthoDB" id="2606384at2"/>
<dbReference type="Proteomes" id="UP000256869">
    <property type="component" value="Unassembled WGS sequence"/>
</dbReference>
<proteinExistence type="predicted"/>
<sequence length="162" mass="17700">MAVIFKQVGGTAIFSADAEVKTKDGILEVSFVDTQRLPNGNLNGVLQVSLNGKPLVISTGSVKPKSNGGKSKCNRRQFLVYDGNKLDELSEALALAFAKLGKELTAFEKRKPQSLALPCFLRLPFCRLTETQFIIACRLRGENAQDCLRRGEAIYNSCKGNC</sequence>
<organism evidence="1 2">
    <name type="scientific">Cohnella lupini</name>
    <dbReference type="NCBI Taxonomy" id="1294267"/>
    <lineage>
        <taxon>Bacteria</taxon>
        <taxon>Bacillati</taxon>
        <taxon>Bacillota</taxon>
        <taxon>Bacilli</taxon>
        <taxon>Bacillales</taxon>
        <taxon>Paenibacillaceae</taxon>
        <taxon>Cohnella</taxon>
    </lineage>
</organism>
<reference evidence="1 2" key="1">
    <citation type="submission" date="2018-07" db="EMBL/GenBank/DDBJ databases">
        <title>Genomic Encyclopedia of Type Strains, Phase III (KMG-III): the genomes of soil and plant-associated and newly described type strains.</title>
        <authorList>
            <person name="Whitman W."/>
        </authorList>
    </citation>
    <scope>NUCLEOTIDE SEQUENCE [LARGE SCALE GENOMIC DNA]</scope>
    <source>
        <strain evidence="1 2">CECT 8236</strain>
    </source>
</reference>
<comment type="caution">
    <text evidence="1">The sequence shown here is derived from an EMBL/GenBank/DDBJ whole genome shotgun (WGS) entry which is preliminary data.</text>
</comment>
<protein>
    <submittedName>
        <fullName evidence="1">Uncharacterized protein</fullName>
    </submittedName>
</protein>
<keyword evidence="2" id="KW-1185">Reference proteome</keyword>
<dbReference type="RefSeq" id="WP_115995654.1">
    <property type="nucleotide sequence ID" value="NZ_QRDY01000030.1"/>
</dbReference>
<name>A0A3D9HTJ3_9BACL</name>
<dbReference type="AlphaFoldDB" id="A0A3D9HTJ3"/>
<accession>A0A3D9HTJ3</accession>
<evidence type="ECO:0000313" key="2">
    <source>
        <dbReference type="Proteomes" id="UP000256869"/>
    </source>
</evidence>
<evidence type="ECO:0000313" key="1">
    <source>
        <dbReference type="EMBL" id="RED52833.1"/>
    </source>
</evidence>